<dbReference type="AlphaFoldDB" id="A0AAV9KVF1"/>
<evidence type="ECO:0000259" key="2">
    <source>
        <dbReference type="Pfam" id="PF03732"/>
    </source>
</evidence>
<sequence>MADTRQTTAIQGLDTDVGEGTDKVPQVEDFKSAVCMLAHFVVAQRQPIAPDVAGPSKGPESSRVCEFLTLNPLQFIGTDRREDPQHFVDQLHKIFRVMHASTTESVELAGFRLRDVAVLWYKIWERSKGKDAALPTWDNFIEAFIEHYLPREFRDGRVDQFLNLRQGSMSV</sequence>
<evidence type="ECO:0000313" key="3">
    <source>
        <dbReference type="EMBL" id="KAK4716330.1"/>
    </source>
</evidence>
<evidence type="ECO:0000256" key="1">
    <source>
        <dbReference type="SAM" id="MobiDB-lite"/>
    </source>
</evidence>
<proteinExistence type="predicted"/>
<accession>A0AAV9KVF1</accession>
<dbReference type="EMBL" id="JAWPEI010000009">
    <property type="protein sequence ID" value="KAK4716330.1"/>
    <property type="molecule type" value="Genomic_DNA"/>
</dbReference>
<dbReference type="InterPro" id="IPR005162">
    <property type="entry name" value="Retrotrans_gag_dom"/>
</dbReference>
<protein>
    <recommendedName>
        <fullName evidence="2">Retrotransposon gag domain-containing protein</fullName>
    </recommendedName>
</protein>
<feature type="domain" description="Retrotransposon gag" evidence="2">
    <location>
        <begin position="108"/>
        <end position="171"/>
    </location>
</feature>
<feature type="compositionally biased region" description="Polar residues" evidence="1">
    <location>
        <begin position="1"/>
        <end position="10"/>
    </location>
</feature>
<dbReference type="Proteomes" id="UP001311915">
    <property type="component" value="Unassembled WGS sequence"/>
</dbReference>
<comment type="caution">
    <text evidence="3">The sequence shown here is derived from an EMBL/GenBank/DDBJ whole genome shotgun (WGS) entry which is preliminary data.</text>
</comment>
<dbReference type="Pfam" id="PF03732">
    <property type="entry name" value="Retrotrans_gag"/>
    <property type="match status" value="1"/>
</dbReference>
<organism evidence="3 4">
    <name type="scientific">Solanum pinnatisectum</name>
    <name type="common">tansyleaf nightshade</name>
    <dbReference type="NCBI Taxonomy" id="50273"/>
    <lineage>
        <taxon>Eukaryota</taxon>
        <taxon>Viridiplantae</taxon>
        <taxon>Streptophyta</taxon>
        <taxon>Embryophyta</taxon>
        <taxon>Tracheophyta</taxon>
        <taxon>Spermatophyta</taxon>
        <taxon>Magnoliopsida</taxon>
        <taxon>eudicotyledons</taxon>
        <taxon>Gunneridae</taxon>
        <taxon>Pentapetalae</taxon>
        <taxon>asterids</taxon>
        <taxon>lamiids</taxon>
        <taxon>Solanales</taxon>
        <taxon>Solanaceae</taxon>
        <taxon>Solanoideae</taxon>
        <taxon>Solaneae</taxon>
        <taxon>Solanum</taxon>
    </lineage>
</organism>
<reference evidence="3 4" key="1">
    <citation type="submission" date="2023-10" db="EMBL/GenBank/DDBJ databases">
        <title>Genome-Wide Identification Analysis in wild type Solanum Pinnatisectum Reveals Some Genes Defensing Phytophthora Infestans.</title>
        <authorList>
            <person name="Sun C."/>
        </authorList>
    </citation>
    <scope>NUCLEOTIDE SEQUENCE [LARGE SCALE GENOMIC DNA]</scope>
    <source>
        <strain evidence="3">LQN</strain>
        <tissue evidence="3">Leaf</tissue>
    </source>
</reference>
<keyword evidence="4" id="KW-1185">Reference proteome</keyword>
<gene>
    <name evidence="3" type="ORF">R3W88_014668</name>
</gene>
<name>A0AAV9KVF1_9SOLN</name>
<evidence type="ECO:0000313" key="4">
    <source>
        <dbReference type="Proteomes" id="UP001311915"/>
    </source>
</evidence>
<feature type="region of interest" description="Disordered" evidence="1">
    <location>
        <begin position="1"/>
        <end position="22"/>
    </location>
</feature>